<accession>A0A1L8GN92</accession>
<gene>
    <name evidence="7 8" type="primary">f13b.L</name>
</gene>
<dbReference type="AlphaFoldDB" id="A0A1L8GN92"/>
<dbReference type="InterPro" id="IPR035976">
    <property type="entry name" value="Sushi/SCR/CCP_sf"/>
</dbReference>
<dbReference type="AGR" id="Xenbase:XB-GENE-22062741"/>
<evidence type="ECO:0000313" key="7">
    <source>
        <dbReference type="RefSeq" id="XP_018114204.1"/>
    </source>
</evidence>
<dbReference type="InterPro" id="IPR000436">
    <property type="entry name" value="Sushi_SCR_CCP_dom"/>
</dbReference>
<dbReference type="OrthoDB" id="10051774at2759"/>
<dbReference type="KEGG" id="xla:108714450"/>
<evidence type="ECO:0000256" key="4">
    <source>
        <dbReference type="PROSITE-ProRule" id="PRU00302"/>
    </source>
</evidence>
<evidence type="ECO:0000256" key="1">
    <source>
        <dbReference type="ARBA" id="ARBA00022659"/>
    </source>
</evidence>
<name>A0A1L8GN92_XENLA</name>
<dbReference type="GeneID" id="108714450"/>
<keyword evidence="1 4" id="KW-0768">Sushi</keyword>
<keyword evidence="3 4" id="KW-1015">Disulfide bond</keyword>
<feature type="disulfide bond" evidence="4">
    <location>
        <begin position="25"/>
        <end position="68"/>
    </location>
</feature>
<proteinExistence type="predicted"/>
<dbReference type="PROSITE" id="PS50923">
    <property type="entry name" value="SUSHI"/>
    <property type="match status" value="3"/>
</dbReference>
<dbReference type="Gene3D" id="2.10.70.10">
    <property type="entry name" value="Complement Module, domain 1"/>
    <property type="match status" value="11"/>
</dbReference>
<feature type="domain" description="Sushi" evidence="5">
    <location>
        <begin position="334"/>
        <end position="394"/>
    </location>
</feature>
<keyword evidence="6" id="KW-1185">Reference proteome</keyword>
<dbReference type="PaxDb" id="8355-A0A1L8GN92"/>
<dbReference type="Xenbase" id="XB-GENE-22062741">
    <property type="gene designation" value="f13b.L"/>
</dbReference>
<dbReference type="GO" id="GO:0006956">
    <property type="term" value="P:complement activation"/>
    <property type="evidence" value="ECO:0007669"/>
    <property type="project" value="TreeGrafter"/>
</dbReference>
<protein>
    <submittedName>
        <fullName evidence="7">Complement factor H-related protein 4 isoform X1</fullName>
    </submittedName>
</protein>
<organism evidence="6 7">
    <name type="scientific">Xenopus laevis</name>
    <name type="common">African clawed frog</name>
    <dbReference type="NCBI Taxonomy" id="8355"/>
    <lineage>
        <taxon>Eukaryota</taxon>
        <taxon>Metazoa</taxon>
        <taxon>Chordata</taxon>
        <taxon>Craniata</taxon>
        <taxon>Vertebrata</taxon>
        <taxon>Euteleostomi</taxon>
        <taxon>Amphibia</taxon>
        <taxon>Batrachia</taxon>
        <taxon>Anura</taxon>
        <taxon>Pipoidea</taxon>
        <taxon>Pipidae</taxon>
        <taxon>Xenopodinae</taxon>
        <taxon>Xenopus</taxon>
        <taxon>Xenopus</taxon>
    </lineage>
</organism>
<sequence>MSVYKFCLLLLCHCFCFAQEQGQSCGPSPMVQFGDTLVPREATNKHGTVMTYRCPEYYVLEGNKEVMCRNGKWDDPPICIEPCTALERELKANNIRLKWISDKKLYSRHNEWMEFACLDGYEISDEKLLRKQCIRSVISYPKCTKIGQGQSCGPPPVIQFGDTLETREPTNKHGTVMTYKCPDYYILEGSKKVVCRNGKWDDPPICIEPCTALERDMTANNIQLKWMPGKKLYIRHNEWIGFVCLNGYEISDEKLLRIQCNRSVLPYPKCTKIGSCLLSLTTMDENNIFVNGSTEIEDGKTVTFLCKEGWIPKDTLTRECIKREIKYPNCSNAGNCTSPVTITNGNIIIVPQDGKSFSSGTSLKVECSEGYAPGGRPFITCDNSTWINVPRCVRQCLVSLQELETYNLKLESATDLDGIYILGDTLNIQCKPGYSSEQNAPLMGICTNGNFKYPQCSTGSSCTISINDLGENKLELLRPIGANKKYPHGTQFHFKCESNYVLPPQKLRTAICDNGNIDYPRCYSLNSCRIFQEQLDENELELDSKDEDLVYFEDGELIKFKCKAGLISTTGTVGLCAKKRITYPRCTEPRSCTISINDVKENNIELLRPKDTNKEYTHGTQFHFKCKTSYVLPPQKQLNAICDNGNVNYPRCYSLNRCRISQEELDENELELDSKDEDSVYFEDGELIHFKCKAGFTGTTGTVGLCANTQITYPRCTES</sequence>
<dbReference type="STRING" id="8355.A0A1L8GN92"/>
<evidence type="ECO:0000313" key="8">
    <source>
        <dbReference type="Xenbase" id="XB-GENE-22062741"/>
    </source>
</evidence>
<dbReference type="GO" id="GO:0005615">
    <property type="term" value="C:extracellular space"/>
    <property type="evidence" value="ECO:0007669"/>
    <property type="project" value="TreeGrafter"/>
</dbReference>
<feature type="domain" description="Sushi" evidence="5">
    <location>
        <begin position="150"/>
        <end position="208"/>
    </location>
</feature>
<comment type="caution">
    <text evidence="4">Lacks conserved residue(s) required for the propagation of feature annotation.</text>
</comment>
<dbReference type="GO" id="GO:0001851">
    <property type="term" value="F:complement component C3b binding"/>
    <property type="evidence" value="ECO:0007669"/>
    <property type="project" value="TreeGrafter"/>
</dbReference>
<dbReference type="PANTHER" id="PTHR45785:SF17">
    <property type="entry name" value="COAGULATION FACTOR XIII B CHAIN"/>
    <property type="match status" value="1"/>
</dbReference>
<evidence type="ECO:0000313" key="6">
    <source>
        <dbReference type="Proteomes" id="UP000186698"/>
    </source>
</evidence>
<dbReference type="InterPro" id="IPR051503">
    <property type="entry name" value="ComplSys_Reg/VirEntry_Med"/>
</dbReference>
<dbReference type="OMA" id="PRCYSLN"/>
<dbReference type="Proteomes" id="UP000186698">
    <property type="component" value="Chromosome 4L"/>
</dbReference>
<evidence type="ECO:0000256" key="3">
    <source>
        <dbReference type="ARBA" id="ARBA00023157"/>
    </source>
</evidence>
<dbReference type="SUPFAM" id="SSF57535">
    <property type="entry name" value="Complement control module/SCR domain"/>
    <property type="match status" value="10"/>
</dbReference>
<dbReference type="Pfam" id="PF00084">
    <property type="entry name" value="Sushi"/>
    <property type="match status" value="3"/>
</dbReference>
<evidence type="ECO:0000256" key="2">
    <source>
        <dbReference type="ARBA" id="ARBA00022729"/>
    </source>
</evidence>
<feature type="disulfide bond" evidence="4">
    <location>
        <begin position="152"/>
        <end position="195"/>
    </location>
</feature>
<dbReference type="Bgee" id="108714450">
    <property type="expression patterns" value="Expressed in liver and 4 other cell types or tissues"/>
</dbReference>
<dbReference type="CDD" id="cd00033">
    <property type="entry name" value="CCP"/>
    <property type="match status" value="3"/>
</dbReference>
<dbReference type="PANTHER" id="PTHR45785">
    <property type="entry name" value="COMPLEMENT FACTOR H-RELATED"/>
    <property type="match status" value="1"/>
</dbReference>
<reference evidence="7" key="1">
    <citation type="submission" date="2025-08" db="UniProtKB">
        <authorList>
            <consortium name="RefSeq"/>
        </authorList>
    </citation>
    <scope>IDENTIFICATION</scope>
    <source>
        <strain evidence="7">J_2021</strain>
        <tissue evidence="7">Erythrocytes</tissue>
    </source>
</reference>
<dbReference type="CTD" id="108714450"/>
<dbReference type="RefSeq" id="XP_018114204.1">
    <property type="nucleotide sequence ID" value="XM_018258715.2"/>
</dbReference>
<feature type="domain" description="Sushi" evidence="5">
    <location>
        <begin position="23"/>
        <end position="81"/>
    </location>
</feature>
<dbReference type="SMART" id="SM00032">
    <property type="entry name" value="CCP"/>
    <property type="match status" value="6"/>
</dbReference>
<evidence type="ECO:0000259" key="5">
    <source>
        <dbReference type="PROSITE" id="PS50923"/>
    </source>
</evidence>
<keyword evidence="2" id="KW-0732">Signal</keyword>